<keyword evidence="4" id="KW-1185">Reference proteome</keyword>
<keyword evidence="2" id="KW-0732">Signal</keyword>
<feature type="chain" id="PRO_5029583129" description="GDSL esterase/lipase" evidence="2">
    <location>
        <begin position="25"/>
        <end position="91"/>
    </location>
</feature>
<evidence type="ECO:0000313" key="4">
    <source>
        <dbReference type="Proteomes" id="UP000594263"/>
    </source>
</evidence>
<accession>A0A7N0URZ8</accession>
<dbReference type="Proteomes" id="UP000594263">
    <property type="component" value="Unplaced"/>
</dbReference>
<evidence type="ECO:0000256" key="1">
    <source>
        <dbReference type="ARBA" id="ARBA00008668"/>
    </source>
</evidence>
<organism evidence="3 4">
    <name type="scientific">Kalanchoe fedtschenkoi</name>
    <name type="common">Lavender scallops</name>
    <name type="synonym">South American air plant</name>
    <dbReference type="NCBI Taxonomy" id="63787"/>
    <lineage>
        <taxon>Eukaryota</taxon>
        <taxon>Viridiplantae</taxon>
        <taxon>Streptophyta</taxon>
        <taxon>Embryophyta</taxon>
        <taxon>Tracheophyta</taxon>
        <taxon>Spermatophyta</taxon>
        <taxon>Magnoliopsida</taxon>
        <taxon>eudicotyledons</taxon>
        <taxon>Gunneridae</taxon>
        <taxon>Pentapetalae</taxon>
        <taxon>Saxifragales</taxon>
        <taxon>Crassulaceae</taxon>
        <taxon>Kalanchoe</taxon>
    </lineage>
</organism>
<evidence type="ECO:0000256" key="2">
    <source>
        <dbReference type="SAM" id="SignalP"/>
    </source>
</evidence>
<evidence type="ECO:0000313" key="3">
    <source>
        <dbReference type="EnsemblPlants" id="Kaladp0082s0039.1.v1.1.CDS.1"/>
    </source>
</evidence>
<name>A0A7N0URZ8_KALFE</name>
<feature type="signal peptide" evidence="2">
    <location>
        <begin position="1"/>
        <end position="24"/>
    </location>
</feature>
<comment type="similarity">
    <text evidence="1">Belongs to the 'GDSL' lipolytic enzyme family.</text>
</comment>
<sequence>MGTSELIQRSSCILIFMIFSSCAAIFTDRDLDDHGKGCHFPAIFNFGDSNSDTGGLAATFSAPNTPFGQTFFGMPEGRFSYGRLIIDFIGM</sequence>
<dbReference type="AlphaFoldDB" id="A0A7N0URZ8"/>
<evidence type="ECO:0008006" key="5">
    <source>
        <dbReference type="Google" id="ProtNLM"/>
    </source>
</evidence>
<reference evidence="3" key="1">
    <citation type="submission" date="2021-01" db="UniProtKB">
        <authorList>
            <consortium name="EnsemblPlants"/>
        </authorList>
    </citation>
    <scope>IDENTIFICATION</scope>
</reference>
<dbReference type="Gene3D" id="3.40.50.1110">
    <property type="entry name" value="SGNH hydrolase"/>
    <property type="match status" value="1"/>
</dbReference>
<dbReference type="PANTHER" id="PTHR22835">
    <property type="entry name" value="ZINC FINGER FYVE DOMAIN CONTAINING PROTEIN"/>
    <property type="match status" value="1"/>
</dbReference>
<dbReference type="PANTHER" id="PTHR22835:SF292">
    <property type="entry name" value="ESTERASE-LIKE ISOFORM X1"/>
    <property type="match status" value="1"/>
</dbReference>
<dbReference type="OMA" id="DNDGRCF"/>
<dbReference type="InterPro" id="IPR036514">
    <property type="entry name" value="SGNH_hydro_sf"/>
</dbReference>
<proteinExistence type="inferred from homology"/>
<dbReference type="Gramene" id="Kaladp0082s0039.1.v1.1">
    <property type="protein sequence ID" value="Kaladp0082s0039.1.v1.1.CDS.1"/>
    <property type="gene ID" value="Kaladp0082s0039.v1.1"/>
</dbReference>
<dbReference type="EnsemblPlants" id="Kaladp0082s0039.1.v1.1">
    <property type="protein sequence ID" value="Kaladp0082s0039.1.v1.1.CDS.1"/>
    <property type="gene ID" value="Kaladp0082s0039.v1.1"/>
</dbReference>
<protein>
    <recommendedName>
        <fullName evidence="5">GDSL esterase/lipase</fullName>
    </recommendedName>
</protein>